<dbReference type="FunFam" id="1.20.1270.280:FF:000006">
    <property type="entry name" value="Dynein cytoplasmic 2 heavy chain 1"/>
    <property type="match status" value="1"/>
</dbReference>
<reference evidence="8" key="1">
    <citation type="submission" date="2003-08" db="EMBL/GenBank/DDBJ databases">
        <authorList>
            <person name="Birren B."/>
            <person name="Nusbaum C."/>
            <person name="Abebe A."/>
            <person name="Abouelleil A."/>
            <person name="Adekoya E."/>
            <person name="Ait-zahra M."/>
            <person name="Allen N."/>
            <person name="Allen T."/>
            <person name="An P."/>
            <person name="Anderson M."/>
            <person name="Anderson S."/>
            <person name="Arachchi H."/>
            <person name="Armbruster J."/>
            <person name="Bachantsang P."/>
            <person name="Baldwin J."/>
            <person name="Barry A."/>
            <person name="Bayul T."/>
            <person name="Blitshsteyn B."/>
            <person name="Bloom T."/>
            <person name="Blye J."/>
            <person name="Boguslavskiy L."/>
            <person name="Borowsky M."/>
            <person name="Boukhgalter B."/>
            <person name="Brunache A."/>
            <person name="Butler J."/>
            <person name="Calixte N."/>
            <person name="Calvo S."/>
            <person name="Camarata J."/>
            <person name="Campo K."/>
            <person name="Chang J."/>
            <person name="Cheshatsang Y."/>
            <person name="Citroen M."/>
            <person name="Collymore A."/>
            <person name="Considine T."/>
            <person name="Cook A."/>
            <person name="Cooke P."/>
            <person name="Corum B."/>
            <person name="Cuomo C."/>
            <person name="David R."/>
            <person name="Dawoe T."/>
            <person name="Degray S."/>
            <person name="Dodge S."/>
            <person name="Dooley K."/>
            <person name="Dorje P."/>
            <person name="Dorjee K."/>
            <person name="Dorris L."/>
            <person name="Duffey N."/>
            <person name="Dupes A."/>
            <person name="Elkins T."/>
            <person name="Engels R."/>
            <person name="Erickson J."/>
            <person name="Farina A."/>
            <person name="Faro S."/>
            <person name="Ferreira P."/>
            <person name="Fischer H."/>
            <person name="Fitzgerald M."/>
            <person name="Foley K."/>
            <person name="Gage D."/>
            <person name="Galagan J."/>
            <person name="Gearin G."/>
            <person name="Gnerre S."/>
            <person name="Gnirke A."/>
            <person name="Goyette A."/>
            <person name="Graham J."/>
            <person name="Grandbois E."/>
            <person name="Gyaltsen K."/>
            <person name="Hafez N."/>
            <person name="Hagopian D."/>
            <person name="Hagos B."/>
            <person name="Hall J."/>
            <person name="Hatcher B."/>
            <person name="Heller A."/>
            <person name="Higgins H."/>
            <person name="Honan T."/>
            <person name="Horn A."/>
            <person name="Houde N."/>
            <person name="Hughes L."/>
            <person name="Hulme W."/>
            <person name="Husby E."/>
            <person name="Iliev I."/>
            <person name="Jaffe D."/>
            <person name="Jones C."/>
            <person name="Kamal M."/>
            <person name="Kamat A."/>
            <person name="Kamvysselis M."/>
            <person name="Karlsson E."/>
            <person name="Kells C."/>
            <person name="Kieu A."/>
            <person name="Kisner P."/>
            <person name="Kodira C."/>
            <person name="Kulbokas E."/>
            <person name="Labutti K."/>
            <person name="Lama D."/>
            <person name="Landers T."/>
            <person name="Leger J."/>
            <person name="Levine S."/>
            <person name="Lewis D."/>
            <person name="Lewis T."/>
            <person name="Lindblad-toh K."/>
            <person name="Liu X."/>
            <person name="Lokyitsang T."/>
            <person name="Lokyitsang Y."/>
            <person name="Lucien O."/>
            <person name="Lui A."/>
            <person name="Ma L.J."/>
            <person name="Mabbitt R."/>
            <person name="Macdonald J."/>
            <person name="Maclean C."/>
            <person name="Major J."/>
            <person name="Manning J."/>
            <person name="Marabella R."/>
            <person name="Maru K."/>
            <person name="Matthews C."/>
            <person name="Mauceli E."/>
            <person name="Mccarthy M."/>
            <person name="Mcdonough S."/>
            <person name="Mcghee T."/>
            <person name="Meldrim J."/>
            <person name="Meneus L."/>
            <person name="Mesirov J."/>
            <person name="Mihalev A."/>
            <person name="Mihova T."/>
            <person name="Mikkelsen T."/>
            <person name="Mlenga V."/>
            <person name="Moru K."/>
            <person name="Mozes J."/>
            <person name="Mulrain L."/>
            <person name="Munson G."/>
            <person name="Naylor J."/>
            <person name="Newes C."/>
            <person name="Nguyen C."/>
            <person name="Nguyen N."/>
            <person name="Nguyen T."/>
            <person name="Nicol R."/>
            <person name="Nielsen C."/>
            <person name="Nizzari M."/>
            <person name="Norbu C."/>
            <person name="Norbu N."/>
            <person name="O'donnell P."/>
            <person name="Okoawo O."/>
            <person name="O'leary S."/>
            <person name="Omotosho B."/>
            <person name="O'neill K."/>
            <person name="Osman S."/>
            <person name="Parker S."/>
            <person name="Perrin D."/>
            <person name="Phunkhang P."/>
            <person name="Piqani B."/>
            <person name="Purcell S."/>
            <person name="Rachupka T."/>
            <person name="Ramasamy U."/>
            <person name="Rameau R."/>
            <person name="Ray V."/>
            <person name="Raymond C."/>
            <person name="Retta R."/>
            <person name="Richardson S."/>
            <person name="Rise C."/>
            <person name="Rodriguez J."/>
            <person name="Rogers J."/>
            <person name="Rogov P."/>
            <person name="Rutman M."/>
            <person name="Schupbach R."/>
            <person name="Seaman C."/>
            <person name="Settipalli S."/>
            <person name="Sharpe T."/>
            <person name="Sheridan J."/>
            <person name="Sherpa N."/>
            <person name="Shi J."/>
            <person name="Smirnov S."/>
            <person name="Smith C."/>
            <person name="Sougnez C."/>
            <person name="Spencer B."/>
            <person name="Stalker J."/>
            <person name="Stange-thomann N."/>
            <person name="Stavropoulos S."/>
            <person name="Stetson K."/>
            <person name="Stone C."/>
            <person name="Stone S."/>
            <person name="Stubbs M."/>
            <person name="Talamas J."/>
            <person name="Tchuinga P."/>
            <person name="Tenzing P."/>
            <person name="Tesfaye S."/>
            <person name="Theodore J."/>
            <person name="Thoulutsang Y."/>
            <person name="Topham K."/>
            <person name="Towey S."/>
            <person name="Tsamla T."/>
            <person name="Tsomo N."/>
            <person name="Vallee D."/>
            <person name="Vassiliev H."/>
            <person name="Venkataraman V."/>
            <person name="Vinson J."/>
            <person name="Vo A."/>
            <person name="Wade C."/>
            <person name="Wang S."/>
            <person name="Wangchuk T."/>
            <person name="Wangdi T."/>
            <person name="Whittaker C."/>
            <person name="Wilkinson J."/>
            <person name="Wu Y."/>
            <person name="Wyman D."/>
            <person name="Yadav S."/>
            <person name="Yang S."/>
            <person name="Yang X."/>
            <person name="Yeager S."/>
            <person name="Yee E."/>
            <person name="Young G."/>
            <person name="Zainoun J."/>
            <person name="Zembeck L."/>
            <person name="Zimmer A."/>
            <person name="Zody M."/>
            <person name="Lander E."/>
        </authorList>
    </citation>
    <scope>NUCLEOTIDE SEQUENCE [LARGE SCALE GENOMIC DNA]</scope>
</reference>
<dbReference type="Proteomes" id="UP000007875">
    <property type="component" value="Unassembled WGS sequence"/>
</dbReference>
<dbReference type="InterPro" id="IPR042219">
    <property type="entry name" value="AAA_lid_11_sf"/>
</dbReference>
<dbReference type="PANTHER" id="PTHR45703">
    <property type="entry name" value="DYNEIN HEAVY CHAIN"/>
    <property type="match status" value="1"/>
</dbReference>
<dbReference type="GO" id="GO:0008569">
    <property type="term" value="F:minus-end-directed microtubule motor activity"/>
    <property type="evidence" value="ECO:0007669"/>
    <property type="project" value="InterPro"/>
</dbReference>
<protein>
    <recommendedName>
        <fullName evidence="9">Cytoplasmic dynein 2 heavy chain 1</fullName>
    </recommendedName>
</protein>
<dbReference type="GO" id="GO:0030286">
    <property type="term" value="C:dynein complex"/>
    <property type="evidence" value="ECO:0007669"/>
    <property type="project" value="InterPro"/>
</dbReference>
<dbReference type="Ensembl" id="ENSCSAVT00000016350.1">
    <property type="protein sequence ID" value="ENSCSAVP00000016169.1"/>
    <property type="gene ID" value="ENSCSAVG00000009506.1"/>
</dbReference>
<dbReference type="InterPro" id="IPR004273">
    <property type="entry name" value="Dynein_heavy_D6_P-loop"/>
</dbReference>
<dbReference type="InterPro" id="IPR026983">
    <property type="entry name" value="DHC"/>
</dbReference>
<evidence type="ECO:0000313" key="8">
    <source>
        <dbReference type="Proteomes" id="UP000007875"/>
    </source>
</evidence>
<evidence type="ECO:0000256" key="1">
    <source>
        <dbReference type="SAM" id="Coils"/>
    </source>
</evidence>
<dbReference type="Gene3D" id="6.10.140.1060">
    <property type="match status" value="1"/>
</dbReference>
<dbReference type="GeneTree" id="ENSGT00940000154620"/>
<dbReference type="HOGENOM" id="CLU_000038_1_1_1"/>
<accession>H2ZF03</accession>
<dbReference type="Gene3D" id="1.10.8.720">
    <property type="entry name" value="Region D6 of dynein motor"/>
    <property type="match status" value="1"/>
</dbReference>
<dbReference type="InterPro" id="IPR027417">
    <property type="entry name" value="P-loop_NTPase"/>
</dbReference>
<dbReference type="GO" id="GO:0045505">
    <property type="term" value="F:dynein intermediate chain binding"/>
    <property type="evidence" value="ECO:0007669"/>
    <property type="project" value="InterPro"/>
</dbReference>
<keyword evidence="1" id="KW-0175">Coiled coil</keyword>
<dbReference type="Pfam" id="PF18198">
    <property type="entry name" value="AAA_lid_11"/>
    <property type="match status" value="1"/>
</dbReference>
<dbReference type="Gene3D" id="1.10.287.2610">
    <property type="match status" value="1"/>
</dbReference>
<organism evidence="7 8">
    <name type="scientific">Ciona savignyi</name>
    <name type="common">Pacific transparent sea squirt</name>
    <dbReference type="NCBI Taxonomy" id="51511"/>
    <lineage>
        <taxon>Eukaryota</taxon>
        <taxon>Metazoa</taxon>
        <taxon>Chordata</taxon>
        <taxon>Tunicata</taxon>
        <taxon>Ascidiacea</taxon>
        <taxon>Phlebobranchia</taxon>
        <taxon>Cionidae</taxon>
        <taxon>Ciona</taxon>
    </lineage>
</organism>
<proteinExistence type="predicted"/>
<feature type="domain" description="Dynein heavy chain coiled coil stalk" evidence="3">
    <location>
        <begin position="5"/>
        <end position="109"/>
    </location>
</feature>
<feature type="coiled-coil region" evidence="1">
    <location>
        <begin position="2"/>
        <end position="57"/>
    </location>
</feature>
<reference evidence="7" key="2">
    <citation type="submission" date="2025-08" db="UniProtKB">
        <authorList>
            <consortium name="Ensembl"/>
        </authorList>
    </citation>
    <scope>IDENTIFICATION</scope>
</reference>
<feature type="domain" description="Dynein heavy chain C-terminal" evidence="6">
    <location>
        <begin position="756"/>
        <end position="1052"/>
    </location>
</feature>
<dbReference type="Gene3D" id="3.40.50.300">
    <property type="entry name" value="P-loop containing nucleotide triphosphate hydrolases"/>
    <property type="match status" value="2"/>
</dbReference>
<dbReference type="InterPro" id="IPR024743">
    <property type="entry name" value="Dynein_HC_stalk"/>
</dbReference>
<dbReference type="InterPro" id="IPR043160">
    <property type="entry name" value="Dynein_C_barrel"/>
</dbReference>
<dbReference type="InterPro" id="IPR041228">
    <property type="entry name" value="Dynein_C"/>
</dbReference>
<evidence type="ECO:0000259" key="2">
    <source>
        <dbReference type="Pfam" id="PF03028"/>
    </source>
</evidence>
<dbReference type="FunFam" id="3.40.50.300:FF:000710">
    <property type="entry name" value="Cytoplasmic dynein 2 heavy chain 1"/>
    <property type="match status" value="1"/>
</dbReference>
<name>H2ZF03_CIOSA</name>
<dbReference type="Pfam" id="PF12777">
    <property type="entry name" value="MT"/>
    <property type="match status" value="1"/>
</dbReference>
<dbReference type="Pfam" id="PF18199">
    <property type="entry name" value="Dynein_C"/>
    <property type="match status" value="1"/>
</dbReference>
<evidence type="ECO:0000259" key="3">
    <source>
        <dbReference type="Pfam" id="PF12777"/>
    </source>
</evidence>
<dbReference type="Gene3D" id="3.10.490.20">
    <property type="match status" value="1"/>
</dbReference>
<evidence type="ECO:0000259" key="4">
    <source>
        <dbReference type="Pfam" id="PF12781"/>
    </source>
</evidence>
<dbReference type="FunFam" id="3.10.490.20:FF:000007">
    <property type="entry name" value="Dynein cytoplasmic 2 heavy chain 1"/>
    <property type="match status" value="1"/>
</dbReference>
<feature type="domain" description="Dynein heavy chain region D6 P-loop" evidence="2">
    <location>
        <begin position="466"/>
        <end position="576"/>
    </location>
</feature>
<evidence type="ECO:0000259" key="6">
    <source>
        <dbReference type="Pfam" id="PF18199"/>
    </source>
</evidence>
<dbReference type="PANTHER" id="PTHR45703:SF22">
    <property type="entry name" value="DYNEIN CYTOPLASMIC 2 HEAVY CHAIN 1"/>
    <property type="match status" value="1"/>
</dbReference>
<evidence type="ECO:0000313" key="7">
    <source>
        <dbReference type="Ensembl" id="ENSCSAVP00000016169.1"/>
    </source>
</evidence>
<dbReference type="GO" id="GO:0007018">
    <property type="term" value="P:microtubule-based movement"/>
    <property type="evidence" value="ECO:0007669"/>
    <property type="project" value="InterPro"/>
</dbReference>
<keyword evidence="8" id="KW-1185">Reference proteome</keyword>
<feature type="domain" description="Dynein heavy chain ATP-binding dynein motor region" evidence="4">
    <location>
        <begin position="142"/>
        <end position="298"/>
    </location>
</feature>
<dbReference type="FunFam" id="1.10.8.720:FF:000006">
    <property type="entry name" value="cytoplasmic dynein 2 heavy chain 1"/>
    <property type="match status" value="1"/>
</dbReference>
<evidence type="ECO:0000259" key="5">
    <source>
        <dbReference type="Pfam" id="PF18198"/>
    </source>
</evidence>
<dbReference type="Pfam" id="PF03028">
    <property type="entry name" value="Dynein_heavy"/>
    <property type="match status" value="1"/>
</dbReference>
<dbReference type="Pfam" id="PF12781">
    <property type="entry name" value="AAA_9"/>
    <property type="match status" value="1"/>
</dbReference>
<sequence length="1053" mass="118017">NLERAESRVLKLGKALDEVDARVLELRNKFEKRTTEAAQLRLEVEKANETIASAETLVGKLGSEHQRWNDQVKSLTSELTSLPACAQLASAFITYLPSAPEDVRREMVQSWMELIKLPSKMMHKSNNQRGANLCKDITIYTTFKEILLFDSSLFNFGADSFFDIMFPYLLLLIVGPRYVVQLGEKTVDYNEEFRLFMTTRNPHPDIPPDAASIISEVDFTTTRAGLKGQLLAITIQHEKPELEERKTGLLQKEESLKIELAKLEDSLLQQLAKAEGNILENKELLQSLNQTKASSLDITQSLSESQQMEASLDQERNAYLPLAECGSTLYFVISDLSKINNMKRENICVDKEGRKRENIPVWIETERHRAVSMLRSSFPTLYSSLKLDDSGAWMTFARSSQCEHDIPQAVAAKLSHFQQILVVQTLRPDRLQSAMSLLASRMLGIREISPPATSLRRLHESGTTHAAEPVLIVLSPGADPSEELQELASSVVGEENYFQVAMGQGQSDVAMQLVRECARNGQWLFLKNLHLVTSWLPILEKELNGLVPDSNFRLWLTSEVHPKFPPVLLQSSLKITYEAPPGIKKNLFRTYDNWSPEFVASGTKHSKPSALFALAWFHAVTQERRNFIPQGWTKFYEFSLGDLRAAATIIDHLFAGSSEVQWQPMHGLMENAIYGGRVDNIFDMRVLTSYLTQYFDSDLLSASSRSRGKRLVANVTLPQSTNIKDYIDVIEKLPEDDLPSYFGLPANIERSAQRVNSQRVISQLKTLMRSVEAGAKFDREAWQSELGPILQLWKKLNQGSTSVIHAKVEVPAVSDASPVLQFVMLERYNAIKVVQKVHQTLSSLSKVMRGSQLLTTDVHKLANSILQQETPVQWHSMWEGPEDPMNYLHSLVAKTMALQGWAEKAEKGSLLGSNELNLADLFHPNTFLNAVRQQTARETRVSMDELKFACSWKGTISGAKTNVKIGGLQLEGCSFDGLRLSENQRDSPTVSAVPTLHAAWVPKDTPGPYSSNETISLPIYTSPNRESIVTCLDVPCGGQAKTWIQSGAALLLQ</sequence>
<evidence type="ECO:0008006" key="9">
    <source>
        <dbReference type="Google" id="ProtNLM"/>
    </source>
</evidence>
<dbReference type="InterPro" id="IPR035706">
    <property type="entry name" value="AAA_9"/>
</dbReference>
<feature type="domain" description="Dynein heavy chain AAA lid" evidence="5">
    <location>
        <begin position="609"/>
        <end position="747"/>
    </location>
</feature>
<reference evidence="7" key="3">
    <citation type="submission" date="2025-09" db="UniProtKB">
        <authorList>
            <consortium name="Ensembl"/>
        </authorList>
    </citation>
    <scope>IDENTIFICATION</scope>
</reference>
<dbReference type="Gene3D" id="1.20.1270.280">
    <property type="match status" value="1"/>
</dbReference>
<feature type="coiled-coil region" evidence="1">
    <location>
        <begin position="246"/>
        <end position="291"/>
    </location>
</feature>
<dbReference type="InterPro" id="IPR041658">
    <property type="entry name" value="AAA_lid_11"/>
</dbReference>
<dbReference type="GO" id="GO:0051959">
    <property type="term" value="F:dynein light intermediate chain binding"/>
    <property type="evidence" value="ECO:0007669"/>
    <property type="project" value="InterPro"/>
</dbReference>
<dbReference type="AlphaFoldDB" id="H2ZF03"/>